<gene>
    <name evidence="1" type="ORF">N7463_009761</name>
</gene>
<evidence type="ECO:0000313" key="1">
    <source>
        <dbReference type="EMBL" id="KAJ5493674.1"/>
    </source>
</evidence>
<organism evidence="1 2">
    <name type="scientific">Penicillium fimorum</name>
    <dbReference type="NCBI Taxonomy" id="1882269"/>
    <lineage>
        <taxon>Eukaryota</taxon>
        <taxon>Fungi</taxon>
        <taxon>Dikarya</taxon>
        <taxon>Ascomycota</taxon>
        <taxon>Pezizomycotina</taxon>
        <taxon>Eurotiomycetes</taxon>
        <taxon>Eurotiomycetidae</taxon>
        <taxon>Eurotiales</taxon>
        <taxon>Aspergillaceae</taxon>
        <taxon>Penicillium</taxon>
    </lineage>
</organism>
<reference evidence="1" key="1">
    <citation type="submission" date="2022-12" db="EMBL/GenBank/DDBJ databases">
        <authorList>
            <person name="Petersen C."/>
        </authorList>
    </citation>
    <scope>NUCLEOTIDE SEQUENCE</scope>
    <source>
        <strain evidence="1">IBT 29495</strain>
    </source>
</reference>
<proteinExistence type="predicted"/>
<keyword evidence="2" id="KW-1185">Reference proteome</keyword>
<accession>A0A9X0C159</accession>
<evidence type="ECO:0000313" key="2">
    <source>
        <dbReference type="Proteomes" id="UP001149954"/>
    </source>
</evidence>
<reference evidence="1" key="2">
    <citation type="journal article" date="2023" name="IMA Fungus">
        <title>Comparative genomic study of the Penicillium genus elucidates a diverse pangenome and 15 lateral gene transfer events.</title>
        <authorList>
            <person name="Petersen C."/>
            <person name="Sorensen T."/>
            <person name="Nielsen M.R."/>
            <person name="Sondergaard T.E."/>
            <person name="Sorensen J.L."/>
            <person name="Fitzpatrick D.A."/>
            <person name="Frisvad J.C."/>
            <person name="Nielsen K.L."/>
        </authorList>
    </citation>
    <scope>NUCLEOTIDE SEQUENCE</scope>
    <source>
        <strain evidence="1">IBT 29495</strain>
    </source>
</reference>
<dbReference type="Proteomes" id="UP001149954">
    <property type="component" value="Unassembled WGS sequence"/>
</dbReference>
<dbReference type="AlphaFoldDB" id="A0A9X0C159"/>
<name>A0A9X0C159_9EURO</name>
<dbReference type="OrthoDB" id="4494341at2759"/>
<dbReference type="EMBL" id="JAPWDS010000006">
    <property type="protein sequence ID" value="KAJ5493674.1"/>
    <property type="molecule type" value="Genomic_DNA"/>
</dbReference>
<sequence length="123" mass="14273">MIWVVEEDAHRDWAPDELTYLLDVDKRDLHFHYTVYSKTKVTTENVGRRGRIVFGKSHMKTVLEEELKKFSGKLLLSVSAAPSIRDQCRSFALRQGGKVDYFEHEFQPPKLRGPDEDKVPIVV</sequence>
<comment type="caution">
    <text evidence="1">The sequence shown here is derived from an EMBL/GenBank/DDBJ whole genome shotgun (WGS) entry which is preliminary data.</text>
</comment>
<protein>
    <submittedName>
        <fullName evidence="1">Uncharacterized protein</fullName>
    </submittedName>
</protein>